<protein>
    <submittedName>
        <fullName evidence="2">Uncharacterized protein</fullName>
    </submittedName>
</protein>
<feature type="region of interest" description="Disordered" evidence="1">
    <location>
        <begin position="56"/>
        <end position="80"/>
    </location>
</feature>
<feature type="compositionally biased region" description="Basic and acidic residues" evidence="1">
    <location>
        <begin position="193"/>
        <end position="205"/>
    </location>
</feature>
<dbReference type="AlphaFoldDB" id="E9H4N7"/>
<dbReference type="KEGG" id="dpx:DAPPUDRAFT_109941"/>
<dbReference type="Proteomes" id="UP000000305">
    <property type="component" value="Unassembled WGS sequence"/>
</dbReference>
<feature type="compositionally biased region" description="Basic and acidic residues" evidence="1">
    <location>
        <begin position="226"/>
        <end position="239"/>
    </location>
</feature>
<reference evidence="2 3" key="1">
    <citation type="journal article" date="2011" name="Science">
        <title>The ecoresponsive genome of Daphnia pulex.</title>
        <authorList>
            <person name="Colbourne J.K."/>
            <person name="Pfrender M.E."/>
            <person name="Gilbert D."/>
            <person name="Thomas W.K."/>
            <person name="Tucker A."/>
            <person name="Oakley T.H."/>
            <person name="Tokishita S."/>
            <person name="Aerts A."/>
            <person name="Arnold G.J."/>
            <person name="Basu M.K."/>
            <person name="Bauer D.J."/>
            <person name="Caceres C.E."/>
            <person name="Carmel L."/>
            <person name="Casola C."/>
            <person name="Choi J.H."/>
            <person name="Detter J.C."/>
            <person name="Dong Q."/>
            <person name="Dusheyko S."/>
            <person name="Eads B.D."/>
            <person name="Frohlich T."/>
            <person name="Geiler-Samerotte K.A."/>
            <person name="Gerlach D."/>
            <person name="Hatcher P."/>
            <person name="Jogdeo S."/>
            <person name="Krijgsveld J."/>
            <person name="Kriventseva E.V."/>
            <person name="Kultz D."/>
            <person name="Laforsch C."/>
            <person name="Lindquist E."/>
            <person name="Lopez J."/>
            <person name="Manak J.R."/>
            <person name="Muller J."/>
            <person name="Pangilinan J."/>
            <person name="Patwardhan R.P."/>
            <person name="Pitluck S."/>
            <person name="Pritham E.J."/>
            <person name="Rechtsteiner A."/>
            <person name="Rho M."/>
            <person name="Rogozin I.B."/>
            <person name="Sakarya O."/>
            <person name="Salamov A."/>
            <person name="Schaack S."/>
            <person name="Shapiro H."/>
            <person name="Shiga Y."/>
            <person name="Skalitzky C."/>
            <person name="Smith Z."/>
            <person name="Souvorov A."/>
            <person name="Sung W."/>
            <person name="Tang Z."/>
            <person name="Tsuchiya D."/>
            <person name="Tu H."/>
            <person name="Vos H."/>
            <person name="Wang M."/>
            <person name="Wolf Y.I."/>
            <person name="Yamagata H."/>
            <person name="Yamada T."/>
            <person name="Ye Y."/>
            <person name="Shaw J.R."/>
            <person name="Andrews J."/>
            <person name="Crease T.J."/>
            <person name="Tang H."/>
            <person name="Lucas S.M."/>
            <person name="Robertson H.M."/>
            <person name="Bork P."/>
            <person name="Koonin E.V."/>
            <person name="Zdobnov E.M."/>
            <person name="Grigoriev I.V."/>
            <person name="Lynch M."/>
            <person name="Boore J.L."/>
        </authorList>
    </citation>
    <scope>NUCLEOTIDE SEQUENCE [LARGE SCALE GENOMIC DNA]</scope>
</reference>
<dbReference type="EMBL" id="GL732592">
    <property type="protein sequence ID" value="EFX73323.1"/>
    <property type="molecule type" value="Genomic_DNA"/>
</dbReference>
<organism evidence="2 3">
    <name type="scientific">Daphnia pulex</name>
    <name type="common">Water flea</name>
    <dbReference type="NCBI Taxonomy" id="6669"/>
    <lineage>
        <taxon>Eukaryota</taxon>
        <taxon>Metazoa</taxon>
        <taxon>Ecdysozoa</taxon>
        <taxon>Arthropoda</taxon>
        <taxon>Crustacea</taxon>
        <taxon>Branchiopoda</taxon>
        <taxon>Diplostraca</taxon>
        <taxon>Cladocera</taxon>
        <taxon>Anomopoda</taxon>
        <taxon>Daphniidae</taxon>
        <taxon>Daphnia</taxon>
    </lineage>
</organism>
<dbReference type="InParanoid" id="E9H4N7"/>
<dbReference type="HOGENOM" id="CLU_1162186_0_0_1"/>
<evidence type="ECO:0000313" key="3">
    <source>
        <dbReference type="Proteomes" id="UP000000305"/>
    </source>
</evidence>
<feature type="region of interest" description="Disordered" evidence="1">
    <location>
        <begin position="150"/>
        <end position="239"/>
    </location>
</feature>
<proteinExistence type="predicted"/>
<accession>E9H4N7</accession>
<keyword evidence="3" id="KW-1185">Reference proteome</keyword>
<gene>
    <name evidence="2" type="ORF">DAPPUDRAFT_109941</name>
</gene>
<name>E9H4N7_DAPPU</name>
<feature type="compositionally biased region" description="Basic and acidic residues" evidence="1">
    <location>
        <begin position="60"/>
        <end position="75"/>
    </location>
</feature>
<sequence length="239" mass="26545">MTQHLTSHGLHHLLAPHEENERIVNGVNESQFFHVGRQPVEVAAIRLVDDPAQVEEANENEIRTGRDEERRHSDNQRPGGLSISILLETAVDTQVSPGQPVDDEIEREKHETNGTDRTMTQVLTWASYTPQRNCQTTRHLLAVNQRQFDGDKSVGQGQQHVEQEEAVGDADDGNVGPAKGIVRIESPVNQFDHGGHEKRQIRENDAQEENVPGFPVQTPVVGDGDGDGHVQRYADESAK</sequence>
<evidence type="ECO:0000313" key="2">
    <source>
        <dbReference type="EMBL" id="EFX73323.1"/>
    </source>
</evidence>
<evidence type="ECO:0000256" key="1">
    <source>
        <dbReference type="SAM" id="MobiDB-lite"/>
    </source>
</evidence>